<reference evidence="10" key="1">
    <citation type="submission" date="2020-04" db="EMBL/GenBank/DDBJ databases">
        <authorList>
            <person name="Alioto T."/>
            <person name="Alioto T."/>
            <person name="Gomez Garrido J."/>
        </authorList>
    </citation>
    <scope>NUCLEOTIDE SEQUENCE</scope>
    <source>
        <strain evidence="10">A484AB</strain>
    </source>
</reference>
<comment type="subcellular location">
    <subcellularLocation>
        <location evidence="1">Mitochondrion inner membrane</location>
        <topology evidence="1">Peripheral membrane protein</topology>
        <orientation evidence="1">Matrix side</orientation>
    </subcellularLocation>
</comment>
<evidence type="ECO:0000256" key="9">
    <source>
        <dbReference type="ARBA" id="ARBA00023136"/>
    </source>
</evidence>
<evidence type="ECO:0000256" key="3">
    <source>
        <dbReference type="ARBA" id="ARBA00014109"/>
    </source>
</evidence>
<comment type="similarity">
    <text evidence="2">Belongs to the complex I NDUFB10 subunit family.</text>
</comment>
<dbReference type="Proteomes" id="UP001152795">
    <property type="component" value="Unassembled WGS sequence"/>
</dbReference>
<accession>A0A6S7HQZ2</accession>
<proteinExistence type="inferred from homology"/>
<dbReference type="AlphaFoldDB" id="A0A6S7HQZ2"/>
<keyword evidence="9" id="KW-0472">Membrane</keyword>
<dbReference type="PANTHER" id="PTHR13094:SF1">
    <property type="entry name" value="NADH DEHYDROGENASE [UBIQUINONE] 1 BETA SUBCOMPLEX SUBUNIT 10"/>
    <property type="match status" value="1"/>
</dbReference>
<keyword evidence="11" id="KW-1185">Reference proteome</keyword>
<dbReference type="EMBL" id="CACRXK020005790">
    <property type="protein sequence ID" value="CAB4007416.1"/>
    <property type="molecule type" value="Genomic_DNA"/>
</dbReference>
<evidence type="ECO:0000256" key="5">
    <source>
        <dbReference type="ARBA" id="ARBA00022660"/>
    </source>
</evidence>
<evidence type="ECO:0000256" key="1">
    <source>
        <dbReference type="ARBA" id="ARBA00004443"/>
    </source>
</evidence>
<dbReference type="GO" id="GO:0045271">
    <property type="term" value="C:respiratory chain complex I"/>
    <property type="evidence" value="ECO:0007669"/>
    <property type="project" value="UniProtKB-ARBA"/>
</dbReference>
<organism evidence="10 11">
    <name type="scientific">Paramuricea clavata</name>
    <name type="common">Red gorgonian</name>
    <name type="synonym">Violescent sea-whip</name>
    <dbReference type="NCBI Taxonomy" id="317549"/>
    <lineage>
        <taxon>Eukaryota</taxon>
        <taxon>Metazoa</taxon>
        <taxon>Cnidaria</taxon>
        <taxon>Anthozoa</taxon>
        <taxon>Octocorallia</taxon>
        <taxon>Malacalcyonacea</taxon>
        <taxon>Plexauridae</taxon>
        <taxon>Paramuricea</taxon>
    </lineage>
</organism>
<keyword evidence="7" id="KW-0249">Electron transport</keyword>
<comment type="caution">
    <text evidence="10">The sequence shown here is derived from an EMBL/GenBank/DDBJ whole genome shotgun (WGS) entry which is preliminary data.</text>
</comment>
<evidence type="ECO:0000313" key="10">
    <source>
        <dbReference type="EMBL" id="CAB4007416.1"/>
    </source>
</evidence>
<dbReference type="InterPro" id="IPR019377">
    <property type="entry name" value="NADH_UbQ_OxRdtase_su10"/>
</dbReference>
<keyword evidence="4" id="KW-0813">Transport</keyword>
<sequence length="135" mass="16455">RTLNLSFYLGWKFKLSTFHIVTMENFKRYYSERAPLFEEIDCMDPVAFYEAKGQWARDKAVHVEKVKIYHERLRDCYQREEVNFRDNCKKEIDDYWQAFQLFKRDAWGYTDGGNVNGYKPRHEKFIEKAVREMGQ</sequence>
<dbReference type="OrthoDB" id="6017729at2759"/>
<protein>
    <recommendedName>
        <fullName evidence="3">NADH dehydrogenase [ubiquinone] 1 beta subcomplex subunit 10</fullName>
    </recommendedName>
</protein>
<evidence type="ECO:0000256" key="6">
    <source>
        <dbReference type="ARBA" id="ARBA00022792"/>
    </source>
</evidence>
<gene>
    <name evidence="10" type="ORF">PACLA_8A005634</name>
</gene>
<dbReference type="Pfam" id="PF10249">
    <property type="entry name" value="NDUFB10"/>
    <property type="match status" value="1"/>
</dbReference>
<evidence type="ECO:0000313" key="11">
    <source>
        <dbReference type="Proteomes" id="UP001152795"/>
    </source>
</evidence>
<dbReference type="PANTHER" id="PTHR13094">
    <property type="entry name" value="NADH-UBIQUINONE OXIDOREDUCTASE PDSW SUBUNIT"/>
    <property type="match status" value="1"/>
</dbReference>
<dbReference type="GO" id="GO:0005743">
    <property type="term" value="C:mitochondrial inner membrane"/>
    <property type="evidence" value="ECO:0007669"/>
    <property type="project" value="UniProtKB-SubCell"/>
</dbReference>
<feature type="non-terminal residue" evidence="10">
    <location>
        <position position="1"/>
    </location>
</feature>
<keyword evidence="5" id="KW-0679">Respiratory chain</keyword>
<evidence type="ECO:0000256" key="2">
    <source>
        <dbReference type="ARBA" id="ARBA00008317"/>
    </source>
</evidence>
<evidence type="ECO:0000256" key="7">
    <source>
        <dbReference type="ARBA" id="ARBA00022982"/>
    </source>
</evidence>
<name>A0A6S7HQZ2_PARCT</name>
<dbReference type="InterPro" id="IPR039993">
    <property type="entry name" value="NDUFB10"/>
</dbReference>
<evidence type="ECO:0000256" key="8">
    <source>
        <dbReference type="ARBA" id="ARBA00023128"/>
    </source>
</evidence>
<evidence type="ECO:0000256" key="4">
    <source>
        <dbReference type="ARBA" id="ARBA00022448"/>
    </source>
</evidence>
<keyword evidence="8" id="KW-0496">Mitochondrion</keyword>
<keyword evidence="6" id="KW-0999">Mitochondrion inner membrane</keyword>